<dbReference type="EMBL" id="VOTZ01000003">
    <property type="protein sequence ID" value="MCQ1537864.1"/>
    <property type="molecule type" value="Genomic_DNA"/>
</dbReference>
<name>A0ABD4TI41_9EURY</name>
<gene>
    <name evidence="1" type="ORF">FTO68_02530</name>
</gene>
<sequence length="444" mass="49446">MDEWAKTWLRREREKGAKCLEIKYISGKPYVYHSTSRYDKTTKSPRKVSTYLGRLTEDQGLIPKGTRKNRETETVTWIVEPPEAPETREEIFEDSLPLPAEGASLLHHIREAFPDCHHEFTRLLIQRSGLNPPPSVVPGTESMEIPGPPDLAPERLLPVLSGIGSNTSGQQMIASALKSDLRRIAYPFTLAGKEPDPNRMQSALLVIGADSGIPVMIQRLSDLNPATIASTVLSMETPAECPGELILFINPEEISKAGGREATGEEPDCSPLQEAKLSYIFPLPHESSRYDIPLYLTGHFTYNDRLILYGTDESAGVVTYLFKDIRSAGREAEEIDSLADQKPIDRPTRKHLLKRAGRRIILSSLRRRPKEIYHLASSAEQMHPAIAMIREMVEMDLAMAGTRGVDDDAITGSLVLNLLVAHISMKDRDRGGKQSVPFTEEFIG</sequence>
<dbReference type="AlphaFoldDB" id="A0ABD4TI41"/>
<evidence type="ECO:0000313" key="2">
    <source>
        <dbReference type="Proteomes" id="UP001524383"/>
    </source>
</evidence>
<organism evidence="1 2">
    <name type="scientific">Methanocalculus taiwanensis</name>
    <dbReference type="NCBI Taxonomy" id="106207"/>
    <lineage>
        <taxon>Archaea</taxon>
        <taxon>Methanobacteriati</taxon>
        <taxon>Methanobacteriota</taxon>
        <taxon>Stenosarchaea group</taxon>
        <taxon>Methanomicrobia</taxon>
        <taxon>Methanomicrobiales</taxon>
        <taxon>Methanocalculaceae</taxon>
        <taxon>Methanocalculus</taxon>
    </lineage>
</organism>
<comment type="caution">
    <text evidence="1">The sequence shown here is derived from an EMBL/GenBank/DDBJ whole genome shotgun (WGS) entry which is preliminary data.</text>
</comment>
<reference evidence="1 2" key="1">
    <citation type="submission" date="2019-08" db="EMBL/GenBank/DDBJ databases">
        <authorList>
            <person name="Chen S.-C."/>
            <person name="Lai M.-C."/>
            <person name="You Y.-T."/>
        </authorList>
    </citation>
    <scope>NUCLEOTIDE SEQUENCE [LARGE SCALE GENOMIC DNA]</scope>
    <source>
        <strain evidence="1 2">P2F9704a</strain>
    </source>
</reference>
<proteinExistence type="predicted"/>
<dbReference type="RefSeq" id="WP_255331794.1">
    <property type="nucleotide sequence ID" value="NZ_VOTZ01000003.1"/>
</dbReference>
<accession>A0ABD4TI41</accession>
<keyword evidence="2" id="KW-1185">Reference proteome</keyword>
<dbReference type="Proteomes" id="UP001524383">
    <property type="component" value="Unassembled WGS sequence"/>
</dbReference>
<protein>
    <submittedName>
        <fullName evidence="1">Uncharacterized protein</fullName>
    </submittedName>
</protein>
<evidence type="ECO:0000313" key="1">
    <source>
        <dbReference type="EMBL" id="MCQ1537864.1"/>
    </source>
</evidence>